<dbReference type="AlphaFoldDB" id="A0A811VM15"/>
<dbReference type="EMBL" id="CAJHJT010000056">
    <property type="protein sequence ID" value="CAD7015259.1"/>
    <property type="molecule type" value="Genomic_DNA"/>
</dbReference>
<keyword evidence="2" id="KW-1185">Reference proteome</keyword>
<name>A0A811VM15_CERCA</name>
<protein>
    <submittedName>
        <fullName evidence="1">(Mediterranean fruit fly) hypothetical protein</fullName>
    </submittedName>
</protein>
<reference evidence="1" key="1">
    <citation type="submission" date="2020-11" db="EMBL/GenBank/DDBJ databases">
        <authorList>
            <person name="Whitehead M."/>
        </authorList>
    </citation>
    <scope>NUCLEOTIDE SEQUENCE</scope>
    <source>
        <strain evidence="1">EGII</strain>
    </source>
</reference>
<evidence type="ECO:0000313" key="2">
    <source>
        <dbReference type="Proteomes" id="UP000606786"/>
    </source>
</evidence>
<evidence type="ECO:0000313" key="1">
    <source>
        <dbReference type="EMBL" id="CAD7015259.1"/>
    </source>
</evidence>
<accession>A0A811VM15</accession>
<proteinExistence type="predicted"/>
<sequence>MSTPKNHLCSQTKYAQSPRRRVLEMTYKTAGLTDDTNTFLCICNINSFQNRTKNPRKFSHYVNIYDSFVGKKISRDMQQPPCGNNVCAVLQVTFIILKQEQPIARPASAVVTEADDKQQRQEQQQIQDACSIVQQH</sequence>
<comment type="caution">
    <text evidence="1">The sequence shown here is derived from an EMBL/GenBank/DDBJ whole genome shotgun (WGS) entry which is preliminary data.</text>
</comment>
<gene>
    <name evidence="1" type="ORF">CCAP1982_LOCUS23207</name>
</gene>
<organism evidence="1 2">
    <name type="scientific">Ceratitis capitata</name>
    <name type="common">Mediterranean fruit fly</name>
    <name type="synonym">Tephritis capitata</name>
    <dbReference type="NCBI Taxonomy" id="7213"/>
    <lineage>
        <taxon>Eukaryota</taxon>
        <taxon>Metazoa</taxon>
        <taxon>Ecdysozoa</taxon>
        <taxon>Arthropoda</taxon>
        <taxon>Hexapoda</taxon>
        <taxon>Insecta</taxon>
        <taxon>Pterygota</taxon>
        <taxon>Neoptera</taxon>
        <taxon>Endopterygota</taxon>
        <taxon>Diptera</taxon>
        <taxon>Brachycera</taxon>
        <taxon>Muscomorpha</taxon>
        <taxon>Tephritoidea</taxon>
        <taxon>Tephritidae</taxon>
        <taxon>Ceratitis</taxon>
        <taxon>Ceratitis</taxon>
    </lineage>
</organism>
<dbReference type="Proteomes" id="UP000606786">
    <property type="component" value="Unassembled WGS sequence"/>
</dbReference>